<sequence length="72" mass="8157">MSIEGFLIPDENAPSFHEIRSLSKRLYDKQGNVDTKALLGHMSDMSAETYADARGIEPIRVKVGSYRILNRF</sequence>
<accession>Q396R9</accession>
<organism evidence="1 2">
    <name type="scientific">Burkholderia lata (strain ATCC 17760 / DSM 23089 / LMG 22485 / NCIMB 9086 / R18194 / 383)</name>
    <dbReference type="NCBI Taxonomy" id="482957"/>
    <lineage>
        <taxon>Bacteria</taxon>
        <taxon>Pseudomonadati</taxon>
        <taxon>Pseudomonadota</taxon>
        <taxon>Betaproteobacteria</taxon>
        <taxon>Burkholderiales</taxon>
        <taxon>Burkholderiaceae</taxon>
        <taxon>Burkholderia</taxon>
        <taxon>Burkholderia cepacia complex</taxon>
    </lineage>
</organism>
<name>Q396R9_BURL3</name>
<protein>
    <recommendedName>
        <fullName evidence="3">Integrase</fullName>
    </recommendedName>
</protein>
<evidence type="ECO:0008006" key="3">
    <source>
        <dbReference type="Google" id="ProtNLM"/>
    </source>
</evidence>
<dbReference type="KEGG" id="bur:Bcep18194_B1428"/>
<gene>
    <name evidence="1" type="ordered locus">Bcep18194_B1428</name>
</gene>
<dbReference type="PATRIC" id="fig|482957.22.peg.5121"/>
<evidence type="ECO:0000313" key="1">
    <source>
        <dbReference type="EMBL" id="ABB11542.1"/>
    </source>
</evidence>
<dbReference type="GeneID" id="45097774"/>
<reference evidence="1" key="1">
    <citation type="submission" date="2005-10" db="EMBL/GenBank/DDBJ databases">
        <title>Complete sequence of chromosome 2 of Burkholderia sp. 383.</title>
        <authorList>
            <consortium name="US DOE Joint Genome Institute"/>
            <person name="Copeland A."/>
            <person name="Lucas S."/>
            <person name="Lapidus A."/>
            <person name="Barry K."/>
            <person name="Detter J.C."/>
            <person name="Glavina T."/>
            <person name="Hammon N."/>
            <person name="Israni S."/>
            <person name="Pitluck S."/>
            <person name="Chain P."/>
            <person name="Malfatti S."/>
            <person name="Shin M."/>
            <person name="Vergez L."/>
            <person name="Schmutz J."/>
            <person name="Larimer F."/>
            <person name="Land M."/>
            <person name="Kyrpides N."/>
            <person name="Lykidis A."/>
            <person name="Richardson P."/>
        </authorList>
    </citation>
    <scope>NUCLEOTIDE SEQUENCE [LARGE SCALE GENOMIC DNA]</scope>
    <source>
        <strain evidence="1">383</strain>
    </source>
</reference>
<dbReference type="RefSeq" id="WP_011355032.1">
    <property type="nucleotide sequence ID" value="NC_007511.1"/>
</dbReference>
<proteinExistence type="predicted"/>
<dbReference type="Proteomes" id="UP000002705">
    <property type="component" value="Chromosome 2"/>
</dbReference>
<dbReference type="HOGENOM" id="CLU_049005_3_0_4"/>
<dbReference type="EMBL" id="CP000152">
    <property type="protein sequence ID" value="ABB11542.1"/>
    <property type="molecule type" value="Genomic_DNA"/>
</dbReference>
<evidence type="ECO:0000313" key="2">
    <source>
        <dbReference type="Proteomes" id="UP000002705"/>
    </source>
</evidence>
<keyword evidence="2" id="KW-1185">Reference proteome</keyword>
<dbReference type="AlphaFoldDB" id="Q396R9"/>